<evidence type="ECO:0000256" key="4">
    <source>
        <dbReference type="ARBA" id="ARBA00022989"/>
    </source>
</evidence>
<dbReference type="InterPro" id="IPR005496">
    <property type="entry name" value="Integral_membrane_TerC"/>
</dbReference>
<feature type="transmembrane region" description="Helical" evidence="6">
    <location>
        <begin position="138"/>
        <end position="162"/>
    </location>
</feature>
<keyword evidence="3 6" id="KW-0812">Transmembrane</keyword>
<feature type="transmembrane region" description="Helical" evidence="6">
    <location>
        <begin position="15"/>
        <end position="41"/>
    </location>
</feature>
<evidence type="ECO:0000256" key="1">
    <source>
        <dbReference type="ARBA" id="ARBA00004141"/>
    </source>
</evidence>
<dbReference type="GO" id="GO:0016020">
    <property type="term" value="C:membrane"/>
    <property type="evidence" value="ECO:0007669"/>
    <property type="project" value="UniProtKB-SubCell"/>
</dbReference>
<dbReference type="Pfam" id="PF03741">
    <property type="entry name" value="TerC"/>
    <property type="match status" value="1"/>
</dbReference>
<evidence type="ECO:0000256" key="5">
    <source>
        <dbReference type="ARBA" id="ARBA00023136"/>
    </source>
</evidence>
<dbReference type="OrthoDB" id="9805314at2"/>
<evidence type="ECO:0000256" key="6">
    <source>
        <dbReference type="SAM" id="Phobius"/>
    </source>
</evidence>
<proteinExistence type="inferred from homology"/>
<feature type="transmembrane region" description="Helical" evidence="6">
    <location>
        <begin position="53"/>
        <end position="74"/>
    </location>
</feature>
<evidence type="ECO:0000313" key="7">
    <source>
        <dbReference type="EMBL" id="PJI82967.1"/>
    </source>
</evidence>
<dbReference type="RefSeq" id="WP_100378716.1">
    <property type="nucleotide sequence ID" value="NZ_CBCSBW010000001.1"/>
</dbReference>
<protein>
    <submittedName>
        <fullName evidence="7">Putative tellurium resistance membrane protein TerC</fullName>
    </submittedName>
</protein>
<keyword evidence="5 6" id="KW-0472">Membrane</keyword>
<keyword evidence="8" id="KW-1185">Reference proteome</keyword>
<comment type="caution">
    <text evidence="7">The sequence shown here is derived from an EMBL/GenBank/DDBJ whole genome shotgun (WGS) entry which is preliminary data.</text>
</comment>
<feature type="transmembrane region" description="Helical" evidence="6">
    <location>
        <begin position="80"/>
        <end position="104"/>
    </location>
</feature>
<organism evidence="7 8">
    <name type="scientific">Polynucleobacter brandtiae</name>
    <dbReference type="NCBI Taxonomy" id="1938816"/>
    <lineage>
        <taxon>Bacteria</taxon>
        <taxon>Pseudomonadati</taxon>
        <taxon>Pseudomonadota</taxon>
        <taxon>Betaproteobacteria</taxon>
        <taxon>Burkholderiales</taxon>
        <taxon>Burkholderiaceae</taxon>
        <taxon>Polynucleobacter</taxon>
    </lineage>
</organism>
<keyword evidence="4 6" id="KW-1133">Transmembrane helix</keyword>
<dbReference type="PANTHER" id="PTHR30238:SF4">
    <property type="entry name" value="SLL1022 PROTEIN"/>
    <property type="match status" value="1"/>
</dbReference>
<name>A0A2M8VYM7_9BURK</name>
<dbReference type="EMBL" id="PGTX01000001">
    <property type="protein sequence ID" value="PJI82967.1"/>
    <property type="molecule type" value="Genomic_DNA"/>
</dbReference>
<gene>
    <name evidence="7" type="ORF">B0G85_0357</name>
</gene>
<dbReference type="Proteomes" id="UP000229366">
    <property type="component" value="Unassembled WGS sequence"/>
</dbReference>
<dbReference type="PANTHER" id="PTHR30238">
    <property type="entry name" value="MEMBRANE BOUND PREDICTED REDOX MODULATOR"/>
    <property type="match status" value="1"/>
</dbReference>
<evidence type="ECO:0000256" key="3">
    <source>
        <dbReference type="ARBA" id="ARBA00022692"/>
    </source>
</evidence>
<feature type="transmembrane region" description="Helical" evidence="6">
    <location>
        <begin position="201"/>
        <end position="220"/>
    </location>
</feature>
<evidence type="ECO:0000313" key="8">
    <source>
        <dbReference type="Proteomes" id="UP000229366"/>
    </source>
</evidence>
<feature type="transmembrane region" description="Helical" evidence="6">
    <location>
        <begin position="168"/>
        <end position="189"/>
    </location>
</feature>
<evidence type="ECO:0000256" key="2">
    <source>
        <dbReference type="ARBA" id="ARBA00007511"/>
    </source>
</evidence>
<reference evidence="7 8" key="1">
    <citation type="submission" date="2017-11" db="EMBL/GenBank/DDBJ databases">
        <title>Genomic Encyclopedia of Type Strains, Phase III (KMG-III): the genomes of soil and plant-associated and newly described type strains.</title>
        <authorList>
            <person name="Whitman W."/>
        </authorList>
    </citation>
    <scope>NUCLEOTIDE SEQUENCE [LARGE SCALE GENOMIC DNA]</scope>
    <source>
        <strain evidence="7 8">UB-Domo-W1</strain>
    </source>
</reference>
<comment type="subcellular location">
    <subcellularLocation>
        <location evidence="1">Membrane</location>
        <topology evidence="1">Multi-pass membrane protein</topology>
    </subcellularLocation>
</comment>
<sequence>MFESFFQLLSDPNAWIAFLTLSALEIILGIDNIIFISVIANRLPLEIREKVRRFGLMFALVTRILLLLSLSWVMTLTEPIFAIASHAISGRDLILLLGGFFLIWKASKEIYIEVEAGESASEDLSDEGAVVKKSLASLFLASVIQIGILDIIFSLDSVITAVGMVDEIGVMIAAVLASVIIMLFAAKSIGDFVHHHPSIKVLALSFLTVVGVVLIAEGMGVHIPKGYVYVAMGFSLVVELLNIRSRGKKK</sequence>
<dbReference type="AlphaFoldDB" id="A0A2M8VYM7"/>
<accession>A0A2M8VYM7</accession>
<comment type="similarity">
    <text evidence="2">Belongs to the TerC family.</text>
</comment>
<feature type="transmembrane region" description="Helical" evidence="6">
    <location>
        <begin position="226"/>
        <end position="243"/>
    </location>
</feature>